<comment type="function">
    <text evidence="1">Ubiquitin ligase protein which is a component of the N-end rule pathway. Recognizes and binds to proteins bearing specific N-terminal residues that are destabilizing according to the N-end rule, leading to their ubiquitination and subsequent degradation.</text>
</comment>
<dbReference type="AlphaFoldDB" id="A0A9J6D6G0"/>
<dbReference type="GO" id="GO:0016567">
    <property type="term" value="P:protein ubiquitination"/>
    <property type="evidence" value="ECO:0007669"/>
    <property type="project" value="UniProtKB-UniRule"/>
</dbReference>
<dbReference type="GO" id="GO:0005737">
    <property type="term" value="C:cytoplasm"/>
    <property type="evidence" value="ECO:0007669"/>
    <property type="project" value="TreeGrafter"/>
</dbReference>
<name>A0A9J6D6G0_RHIMP</name>
<keyword evidence="1" id="KW-0808">Transferase</keyword>
<dbReference type="GO" id="GO:0061630">
    <property type="term" value="F:ubiquitin protein ligase activity"/>
    <property type="evidence" value="ECO:0007669"/>
    <property type="project" value="UniProtKB-UniRule"/>
</dbReference>
<reference evidence="2" key="1">
    <citation type="journal article" date="2020" name="Cell">
        <title>Large-Scale Comparative Analyses of Tick Genomes Elucidate Their Genetic Diversity and Vector Capacities.</title>
        <authorList>
            <consortium name="Tick Genome and Microbiome Consortium (TIGMIC)"/>
            <person name="Jia N."/>
            <person name="Wang J."/>
            <person name="Shi W."/>
            <person name="Du L."/>
            <person name="Sun Y."/>
            <person name="Zhan W."/>
            <person name="Jiang J.F."/>
            <person name="Wang Q."/>
            <person name="Zhang B."/>
            <person name="Ji P."/>
            <person name="Bell-Sakyi L."/>
            <person name="Cui X.M."/>
            <person name="Yuan T.T."/>
            <person name="Jiang B.G."/>
            <person name="Yang W.F."/>
            <person name="Lam T.T."/>
            <person name="Chang Q.C."/>
            <person name="Ding S.J."/>
            <person name="Wang X.J."/>
            <person name="Zhu J.G."/>
            <person name="Ruan X.D."/>
            <person name="Zhao L."/>
            <person name="Wei J.T."/>
            <person name="Ye R.Z."/>
            <person name="Que T.C."/>
            <person name="Du C.H."/>
            <person name="Zhou Y.H."/>
            <person name="Cheng J.X."/>
            <person name="Dai P.F."/>
            <person name="Guo W.B."/>
            <person name="Han X.H."/>
            <person name="Huang E.J."/>
            <person name="Li L.F."/>
            <person name="Wei W."/>
            <person name="Gao Y.C."/>
            <person name="Liu J.Z."/>
            <person name="Shao H.Z."/>
            <person name="Wang X."/>
            <person name="Wang C.C."/>
            <person name="Yang T.C."/>
            <person name="Huo Q.B."/>
            <person name="Li W."/>
            <person name="Chen H.Y."/>
            <person name="Chen S.E."/>
            <person name="Zhou L.G."/>
            <person name="Ni X.B."/>
            <person name="Tian J.H."/>
            <person name="Sheng Y."/>
            <person name="Liu T."/>
            <person name="Pan Y.S."/>
            <person name="Xia L.Y."/>
            <person name="Li J."/>
            <person name="Zhao F."/>
            <person name="Cao W.C."/>
        </authorList>
    </citation>
    <scope>NUCLEOTIDE SEQUENCE</scope>
    <source>
        <strain evidence="2">Rmic-2018</strain>
    </source>
</reference>
<gene>
    <name evidence="2" type="ORF">HPB51_018894</name>
</gene>
<comment type="caution">
    <text evidence="2">The sequence shown here is derived from an EMBL/GenBank/DDBJ whole genome shotgun (WGS) entry which is preliminary data.</text>
</comment>
<dbReference type="VEuPathDB" id="VectorBase:LOC119178514"/>
<dbReference type="GO" id="GO:0000151">
    <property type="term" value="C:ubiquitin ligase complex"/>
    <property type="evidence" value="ECO:0007669"/>
    <property type="project" value="TreeGrafter"/>
</dbReference>
<keyword evidence="3" id="KW-1185">Reference proteome</keyword>
<keyword evidence="1" id="KW-0862">Zinc</keyword>
<organism evidence="2 3">
    <name type="scientific">Rhipicephalus microplus</name>
    <name type="common">Cattle tick</name>
    <name type="synonym">Boophilus microplus</name>
    <dbReference type="NCBI Taxonomy" id="6941"/>
    <lineage>
        <taxon>Eukaryota</taxon>
        <taxon>Metazoa</taxon>
        <taxon>Ecdysozoa</taxon>
        <taxon>Arthropoda</taxon>
        <taxon>Chelicerata</taxon>
        <taxon>Arachnida</taxon>
        <taxon>Acari</taxon>
        <taxon>Parasitiformes</taxon>
        <taxon>Ixodida</taxon>
        <taxon>Ixodoidea</taxon>
        <taxon>Ixodidae</taxon>
        <taxon>Rhipicephalinae</taxon>
        <taxon>Rhipicephalus</taxon>
        <taxon>Boophilus</taxon>
    </lineage>
</organism>
<reference evidence="2" key="2">
    <citation type="submission" date="2021-09" db="EMBL/GenBank/DDBJ databases">
        <authorList>
            <person name="Jia N."/>
            <person name="Wang J."/>
            <person name="Shi W."/>
            <person name="Du L."/>
            <person name="Sun Y."/>
            <person name="Zhan W."/>
            <person name="Jiang J."/>
            <person name="Wang Q."/>
            <person name="Zhang B."/>
            <person name="Ji P."/>
            <person name="Sakyi L.B."/>
            <person name="Cui X."/>
            <person name="Yuan T."/>
            <person name="Jiang B."/>
            <person name="Yang W."/>
            <person name="Lam T.T.-Y."/>
            <person name="Chang Q."/>
            <person name="Ding S."/>
            <person name="Wang X."/>
            <person name="Zhu J."/>
            <person name="Ruan X."/>
            <person name="Zhao L."/>
            <person name="Wei J."/>
            <person name="Que T."/>
            <person name="Du C."/>
            <person name="Cheng J."/>
            <person name="Dai P."/>
            <person name="Han X."/>
            <person name="Huang E."/>
            <person name="Gao Y."/>
            <person name="Liu J."/>
            <person name="Shao H."/>
            <person name="Ye R."/>
            <person name="Li L."/>
            <person name="Wei W."/>
            <person name="Wang X."/>
            <person name="Wang C."/>
            <person name="Huo Q."/>
            <person name="Li W."/>
            <person name="Guo W."/>
            <person name="Chen H."/>
            <person name="Chen S."/>
            <person name="Zhou L."/>
            <person name="Zhou L."/>
            <person name="Ni X."/>
            <person name="Tian J."/>
            <person name="Zhou Y."/>
            <person name="Sheng Y."/>
            <person name="Liu T."/>
            <person name="Pan Y."/>
            <person name="Xia L."/>
            <person name="Li J."/>
            <person name="Zhao F."/>
            <person name="Cao W."/>
        </authorList>
    </citation>
    <scope>NUCLEOTIDE SEQUENCE</scope>
    <source>
        <strain evidence="2">Rmic-2018</strain>
        <tissue evidence="2">Larvae</tissue>
    </source>
</reference>
<accession>A0A9J6D6G0</accession>
<evidence type="ECO:0000256" key="1">
    <source>
        <dbReference type="RuleBase" id="RU366018"/>
    </source>
</evidence>
<comment type="catalytic activity">
    <reaction evidence="1">
        <text>S-ubiquitinyl-[E2 ubiquitin-conjugating enzyme]-L-cysteine + [acceptor protein]-L-lysine = [E2 ubiquitin-conjugating enzyme]-L-cysteine + N(6)-ubiquitinyl-[acceptor protein]-L-lysine.</text>
        <dbReference type="EC" id="2.3.2.27"/>
    </reaction>
</comment>
<keyword evidence="1" id="KW-0833">Ubl conjugation pathway</keyword>
<comment type="similarity">
    <text evidence="1">Belongs to the E3 ubiquitin-protein ligase UBR1-like family.</text>
</comment>
<keyword evidence="1" id="KW-0479">Metal-binding</keyword>
<evidence type="ECO:0000313" key="3">
    <source>
        <dbReference type="Proteomes" id="UP000821866"/>
    </source>
</evidence>
<dbReference type="PANTHER" id="PTHR21497:SF39">
    <property type="entry name" value="E3 UBIQUITIN-PROTEIN LIGASE UBR3"/>
    <property type="match status" value="1"/>
</dbReference>
<dbReference type="Proteomes" id="UP000821866">
    <property type="component" value="Chromosome 9"/>
</dbReference>
<dbReference type="EC" id="2.3.2.27" evidence="1"/>
<comment type="pathway">
    <text evidence="1">Protein modification; protein ubiquitination.</text>
</comment>
<dbReference type="PANTHER" id="PTHR21497">
    <property type="entry name" value="UBIQUITIN LIGASE E3 ALPHA-RELATED"/>
    <property type="match status" value="1"/>
</dbReference>
<sequence>MSSPPNDVEDEEKAKFLKHNYECYEEAKRRLQNWECPPEYQGADYLSKWPTPVRNQRPKAPRQHNLHRQYHRMSSSAPINAAAIPENQSSLRGLIREIVRKELQNFTTPVAQTPVASVAEVVCDEIRQAFSIAGPDDEHCPMSYADALRRSPSEIAALQPVLIHRSFLEELVFWMVKFEFPQKLVCFLLNMLPDITYKDSFTQTFVQHYSRISYMLTQSTDSETLSNRVVHVSVQLFSNEALSLRMTRRAHLLHIMVISLRAMMSLILQPSTLQENERNFHYVVNCGHRIAKDHCYWPLVSDLNNILTHRPVAMEFLNDTRLLDMLRLVAHCLAFPCSSSVFYEIGMNVNQRELTQHVEFEPNTYYAAFSAELEASATPLWALISHLKNEETLPLSKNVLERCLTALEDFFDSIGFKKDDTQGKLSGDFLPDEVFNLVRQSSLVNVAIGECDGRDRIW</sequence>
<dbReference type="EMBL" id="JABSTU010000011">
    <property type="protein sequence ID" value="KAH8009626.1"/>
    <property type="molecule type" value="Genomic_DNA"/>
</dbReference>
<keyword evidence="1" id="KW-0863">Zinc-finger</keyword>
<dbReference type="GO" id="GO:0008270">
    <property type="term" value="F:zinc ion binding"/>
    <property type="evidence" value="ECO:0007669"/>
    <property type="project" value="UniProtKB-UniRule"/>
</dbReference>
<dbReference type="GO" id="GO:0071596">
    <property type="term" value="P:ubiquitin-dependent protein catabolic process via the N-end rule pathway"/>
    <property type="evidence" value="ECO:0007669"/>
    <property type="project" value="UniProtKB-UniRule"/>
</dbReference>
<evidence type="ECO:0000313" key="2">
    <source>
        <dbReference type="EMBL" id="KAH8009626.1"/>
    </source>
</evidence>
<protein>
    <recommendedName>
        <fullName evidence="1">E3 ubiquitin-protein ligase</fullName>
        <ecNumber evidence="1">2.3.2.27</ecNumber>
    </recommendedName>
</protein>
<proteinExistence type="inferred from homology"/>
<dbReference type="InterPro" id="IPR039164">
    <property type="entry name" value="UBR1-like"/>
</dbReference>